<accession>A0A6L6XMY5</accession>
<dbReference type="InterPro" id="IPR002347">
    <property type="entry name" value="SDR_fam"/>
</dbReference>
<comment type="similarity">
    <text evidence="1">Belongs to the short-chain dehydrogenases/reductases (SDR) family.</text>
</comment>
<dbReference type="SUPFAM" id="SSF51735">
    <property type="entry name" value="NAD(P)-binding Rossmann-fold domains"/>
    <property type="match status" value="1"/>
</dbReference>
<dbReference type="PANTHER" id="PTHR42760">
    <property type="entry name" value="SHORT-CHAIN DEHYDROGENASES/REDUCTASES FAMILY MEMBER"/>
    <property type="match status" value="1"/>
</dbReference>
<dbReference type="AlphaFoldDB" id="A0A6L6XMY5"/>
<comment type="caution">
    <text evidence="2">The sequence shown here is derived from an EMBL/GenBank/DDBJ whole genome shotgun (WGS) entry which is preliminary data.</text>
</comment>
<sequence>MDLQLDGQTVVVTGAGRGIGLATVRAFAREGARVVAGSLSTTDELAALAEDGVEVVEVDLATADGPARLVAAAGPDLAVLVNNVGFVHPRPDGFERVTDAMWQQTLELDLLAHVRALRAALPVLVARGGGSIVTIGSVNADLPDPLVIDYSAAKAALVNLTKSVSKEYGARGVRANTINPGPVATDLWLGSGGVADVVGTATGQDPAAVQEQAAAAMVTNRFTRPEEVADLAVVVASGRWPNLTGAEITLDGGLVPTL</sequence>
<dbReference type="Gene3D" id="3.40.50.720">
    <property type="entry name" value="NAD(P)-binding Rossmann-like Domain"/>
    <property type="match status" value="1"/>
</dbReference>
<dbReference type="InterPro" id="IPR036291">
    <property type="entry name" value="NAD(P)-bd_dom_sf"/>
</dbReference>
<dbReference type="CDD" id="cd05233">
    <property type="entry name" value="SDR_c"/>
    <property type="match status" value="1"/>
</dbReference>
<dbReference type="Pfam" id="PF13561">
    <property type="entry name" value="adh_short_C2"/>
    <property type="match status" value="1"/>
</dbReference>
<name>A0A6L6XMY5_9ACTN</name>
<evidence type="ECO:0000313" key="2">
    <source>
        <dbReference type="EMBL" id="MVQ48584.1"/>
    </source>
</evidence>
<keyword evidence="3" id="KW-1185">Reference proteome</keyword>
<protein>
    <submittedName>
        <fullName evidence="2">SDR family oxidoreductase</fullName>
    </submittedName>
</protein>
<gene>
    <name evidence="2" type="ORF">GON03_05280</name>
</gene>
<dbReference type="PRINTS" id="PR00080">
    <property type="entry name" value="SDRFAMILY"/>
</dbReference>
<reference evidence="2 3" key="1">
    <citation type="submission" date="2019-12" db="EMBL/GenBank/DDBJ databases">
        <authorList>
            <person name="Huq M.A."/>
        </authorList>
    </citation>
    <scope>NUCLEOTIDE SEQUENCE [LARGE SCALE GENOMIC DNA]</scope>
    <source>
        <strain evidence="2 3">MAH-18</strain>
    </source>
</reference>
<dbReference type="EMBL" id="WSEK01000004">
    <property type="protein sequence ID" value="MVQ48584.1"/>
    <property type="molecule type" value="Genomic_DNA"/>
</dbReference>
<dbReference type="PROSITE" id="PS00061">
    <property type="entry name" value="ADH_SHORT"/>
    <property type="match status" value="1"/>
</dbReference>
<dbReference type="PRINTS" id="PR00081">
    <property type="entry name" value="GDHRDH"/>
</dbReference>
<evidence type="ECO:0000313" key="3">
    <source>
        <dbReference type="Proteomes" id="UP000473525"/>
    </source>
</evidence>
<organism evidence="2 3">
    <name type="scientific">Nocardioides agri</name>
    <dbReference type="NCBI Taxonomy" id="2682843"/>
    <lineage>
        <taxon>Bacteria</taxon>
        <taxon>Bacillati</taxon>
        <taxon>Actinomycetota</taxon>
        <taxon>Actinomycetes</taxon>
        <taxon>Propionibacteriales</taxon>
        <taxon>Nocardioidaceae</taxon>
        <taxon>Nocardioides</taxon>
    </lineage>
</organism>
<evidence type="ECO:0000256" key="1">
    <source>
        <dbReference type="ARBA" id="ARBA00006484"/>
    </source>
</evidence>
<dbReference type="InterPro" id="IPR020904">
    <property type="entry name" value="Sc_DH/Rdtase_CS"/>
</dbReference>
<dbReference type="Proteomes" id="UP000473525">
    <property type="component" value="Unassembled WGS sequence"/>
</dbReference>
<dbReference type="RefSeq" id="WP_157340852.1">
    <property type="nucleotide sequence ID" value="NZ_WSEK01000004.1"/>
</dbReference>
<proteinExistence type="inferred from homology"/>
<dbReference type="GO" id="GO:0016616">
    <property type="term" value="F:oxidoreductase activity, acting on the CH-OH group of donors, NAD or NADP as acceptor"/>
    <property type="evidence" value="ECO:0007669"/>
    <property type="project" value="TreeGrafter"/>
</dbReference>